<gene>
    <name evidence="11" type="ORF">AAE3_LOCUS2150</name>
</gene>
<dbReference type="HAMAP" id="MF_03115">
    <property type="entry name" value="Anamorsin"/>
    <property type="match status" value="1"/>
</dbReference>
<comment type="cofactor">
    <cofactor evidence="9">
        <name>[2Fe-2S] cluster</name>
        <dbReference type="ChEBI" id="CHEBI:190135"/>
    </cofactor>
</comment>
<organism evidence="11 12">
    <name type="scientific">Cyclocybe aegerita</name>
    <name type="common">Black poplar mushroom</name>
    <name type="synonym">Agrocybe aegerita</name>
    <dbReference type="NCBI Taxonomy" id="1973307"/>
    <lineage>
        <taxon>Eukaryota</taxon>
        <taxon>Fungi</taxon>
        <taxon>Dikarya</taxon>
        <taxon>Basidiomycota</taxon>
        <taxon>Agaricomycotina</taxon>
        <taxon>Agaricomycetes</taxon>
        <taxon>Agaricomycetidae</taxon>
        <taxon>Agaricales</taxon>
        <taxon>Agaricineae</taxon>
        <taxon>Bolbitiaceae</taxon>
        <taxon>Cyclocybe</taxon>
    </lineage>
</organism>
<keyword evidence="8 9" id="KW-0496">Mitochondrion</keyword>
<dbReference type="AlphaFoldDB" id="A0A8S0XM89"/>
<evidence type="ECO:0000313" key="12">
    <source>
        <dbReference type="Proteomes" id="UP000467700"/>
    </source>
</evidence>
<comment type="caution">
    <text evidence="11">The sequence shown here is derived from an EMBL/GenBank/DDBJ whole genome shotgun (WGS) entry which is preliminary data.</text>
</comment>
<name>A0A8S0XM89_CYCAE</name>
<keyword evidence="3 9" id="KW-0004">4Fe-4S</keyword>
<evidence type="ECO:0000256" key="2">
    <source>
        <dbReference type="ARBA" id="ARBA00008169"/>
    </source>
</evidence>
<comment type="cofactor">
    <cofactor evidence="1 9">
        <name>[4Fe-4S] cluster</name>
        <dbReference type="ChEBI" id="CHEBI:49883"/>
    </cofactor>
</comment>
<dbReference type="GO" id="GO:0051539">
    <property type="term" value="F:4 iron, 4 sulfur cluster binding"/>
    <property type="evidence" value="ECO:0007669"/>
    <property type="project" value="UniProtKB-KW"/>
</dbReference>
<dbReference type="GO" id="GO:0046872">
    <property type="term" value="F:metal ion binding"/>
    <property type="evidence" value="ECO:0007669"/>
    <property type="project" value="UniProtKB-KW"/>
</dbReference>
<feature type="domain" description="Anamorsin C-terminal" evidence="10">
    <location>
        <begin position="210"/>
        <end position="312"/>
    </location>
</feature>
<comment type="domain">
    <text evidence="9">The twin Cx2C motifs are involved in the recognition by the mitochondrial MIA40-ERV1 disulfide relay system. The formation of 2 disulfide bonds in the Cx2C motifs through dithiol/disulfide exchange reactions effectively traps the protein in the mitochondrial intermembrane space.</text>
</comment>
<keyword evidence="12" id="KW-1185">Reference proteome</keyword>
<evidence type="ECO:0000256" key="1">
    <source>
        <dbReference type="ARBA" id="ARBA00001966"/>
    </source>
</evidence>
<keyword evidence="7 9" id="KW-0411">Iron-sulfur</keyword>
<dbReference type="GO" id="GO:0009055">
    <property type="term" value="F:electron transfer activity"/>
    <property type="evidence" value="ECO:0007669"/>
    <property type="project" value="UniProtKB-UniRule"/>
</dbReference>
<feature type="short sequence motif" description="Cx2C motif 1" evidence="9">
    <location>
        <begin position="282"/>
        <end position="285"/>
    </location>
</feature>
<dbReference type="GO" id="GO:0005758">
    <property type="term" value="C:mitochondrial intermembrane space"/>
    <property type="evidence" value="ECO:0007669"/>
    <property type="project" value="UniProtKB-SubCell"/>
</dbReference>
<keyword evidence="6 9" id="KW-0408">Iron</keyword>
<feature type="binding site" evidence="9">
    <location>
        <position position="212"/>
    </location>
    <ligand>
        <name>[2Fe-2S] cluster</name>
        <dbReference type="ChEBI" id="CHEBI:190135"/>
    </ligand>
</feature>
<feature type="binding site" evidence="9">
    <location>
        <position position="231"/>
    </location>
    <ligand>
        <name>[2Fe-2S] cluster</name>
        <dbReference type="ChEBI" id="CHEBI:190135"/>
    </ligand>
</feature>
<keyword evidence="9" id="KW-0001">2Fe-2S</keyword>
<accession>A0A8S0XM89</accession>
<keyword evidence="4 9" id="KW-0963">Cytoplasm</keyword>
<proteinExistence type="inferred from homology"/>
<feature type="binding site" evidence="9">
    <location>
        <position position="293"/>
    </location>
    <ligand>
        <name>[4Fe-4S] cluster</name>
        <dbReference type="ChEBI" id="CHEBI:49883"/>
    </ligand>
</feature>
<reference evidence="11 12" key="1">
    <citation type="submission" date="2020-01" db="EMBL/GenBank/DDBJ databases">
        <authorList>
            <person name="Gupta K D."/>
        </authorList>
    </citation>
    <scope>NUCLEOTIDE SEQUENCE [LARGE SCALE GENOMIC DNA]</scope>
</reference>
<feature type="binding site" evidence="9">
    <location>
        <position position="229"/>
    </location>
    <ligand>
        <name>[2Fe-2S] cluster</name>
        <dbReference type="ChEBI" id="CHEBI:190135"/>
    </ligand>
</feature>
<evidence type="ECO:0000256" key="3">
    <source>
        <dbReference type="ARBA" id="ARBA00022485"/>
    </source>
</evidence>
<feature type="binding site" evidence="9">
    <location>
        <position position="285"/>
    </location>
    <ligand>
        <name>[4Fe-4S] cluster</name>
        <dbReference type="ChEBI" id="CHEBI:49883"/>
    </ligand>
</feature>
<dbReference type="PANTHER" id="PTHR13273">
    <property type="entry name" value="ANAMORSIN"/>
    <property type="match status" value="1"/>
</dbReference>
<evidence type="ECO:0000256" key="4">
    <source>
        <dbReference type="ARBA" id="ARBA00022490"/>
    </source>
</evidence>
<sequence length="319" mass="33681">MSPIAVYTQSESAATIPALASFKGPALVIGSLSTAGDGKYQALISELEATRSVEKQLLDRLVDEATILSPSSFASVYVTLAASEYDNLKAKFTSFLAQLLSGLTPLGTLHLLNLTSAIQTLPSELTFAGFNVLSSLPESGTIIAQKPAQAPSSLSLKNRTAGAAPLMKLNRKKIDSAKKQALWAITSAPSTPLIDAELLLTAEDKVRPVPKCEPVNSAAPRRKKACKGCTCGLAELEQEELKNSKVVVLDGSQNGSTMEVSQNEKERLIQAVKAAPKATSSCGSCFLGDAFRCASCPYLGLPAFKPGEKVEIDFGMDDL</sequence>
<comment type="subcellular location">
    <subcellularLocation>
        <location evidence="9">Cytoplasm</location>
    </subcellularLocation>
    <subcellularLocation>
        <location evidence="9">Mitochondrion intermembrane space</location>
    </subcellularLocation>
</comment>
<feature type="binding site" evidence="9">
    <location>
        <position position="226"/>
    </location>
    <ligand>
        <name>[2Fe-2S] cluster</name>
        <dbReference type="ChEBI" id="CHEBI:190135"/>
    </ligand>
</feature>
<dbReference type="EMBL" id="CACVBS010000028">
    <property type="protein sequence ID" value="CAA7260227.1"/>
    <property type="molecule type" value="Genomic_DNA"/>
</dbReference>
<protein>
    <recommendedName>
        <fullName evidence="10">Anamorsin C-terminal domain-containing protein</fullName>
    </recommendedName>
</protein>
<dbReference type="InterPro" id="IPR007785">
    <property type="entry name" value="Anamorsin"/>
</dbReference>
<feature type="region of interest" description="Fe-S binding site B" evidence="9">
    <location>
        <begin position="282"/>
        <end position="296"/>
    </location>
</feature>
<evidence type="ECO:0000313" key="11">
    <source>
        <dbReference type="EMBL" id="CAA7260227.1"/>
    </source>
</evidence>
<evidence type="ECO:0000256" key="6">
    <source>
        <dbReference type="ARBA" id="ARBA00023004"/>
    </source>
</evidence>
<evidence type="ECO:0000256" key="5">
    <source>
        <dbReference type="ARBA" id="ARBA00022723"/>
    </source>
</evidence>
<dbReference type="GO" id="GO:0016226">
    <property type="term" value="P:iron-sulfur cluster assembly"/>
    <property type="evidence" value="ECO:0007669"/>
    <property type="project" value="UniProtKB-UniRule"/>
</dbReference>
<dbReference type="GO" id="GO:0051537">
    <property type="term" value="F:2 iron, 2 sulfur cluster binding"/>
    <property type="evidence" value="ECO:0007669"/>
    <property type="project" value="UniProtKB-UniRule"/>
</dbReference>
<dbReference type="Proteomes" id="UP000467700">
    <property type="component" value="Unassembled WGS sequence"/>
</dbReference>
<evidence type="ECO:0000256" key="9">
    <source>
        <dbReference type="HAMAP-Rule" id="MF_03115"/>
    </source>
</evidence>
<dbReference type="InterPro" id="IPR046408">
    <property type="entry name" value="CIAPIN1"/>
</dbReference>
<feature type="binding site" evidence="9">
    <location>
        <position position="282"/>
    </location>
    <ligand>
        <name>[4Fe-4S] cluster</name>
        <dbReference type="ChEBI" id="CHEBI:49883"/>
    </ligand>
</feature>
<comment type="caution">
    <text evidence="9">Lacks conserved residue(s) required for the propagation of feature annotation.</text>
</comment>
<evidence type="ECO:0000256" key="7">
    <source>
        <dbReference type="ARBA" id="ARBA00023014"/>
    </source>
</evidence>
<evidence type="ECO:0000259" key="10">
    <source>
        <dbReference type="Pfam" id="PF05093"/>
    </source>
</evidence>
<feature type="short sequence motif" description="Cx2C motif 2" evidence="9">
    <location>
        <begin position="293"/>
        <end position="296"/>
    </location>
</feature>
<comment type="domain">
    <text evidence="9">The C-terminal domain binds 2 Fe-S clusters but is otherwise mostly in an intrinsically disordered conformation.</text>
</comment>
<dbReference type="Pfam" id="PF05093">
    <property type="entry name" value="CIAPIN1"/>
    <property type="match status" value="1"/>
</dbReference>
<evidence type="ECO:0000256" key="8">
    <source>
        <dbReference type="ARBA" id="ARBA00023128"/>
    </source>
</evidence>
<dbReference type="OrthoDB" id="311633at2759"/>
<comment type="domain">
    <text evidence="9">The N-terminal domain has structural similarity with S-adenosyl-L-methionine-dependent methyltransferases, but does not bind S-adenosyl-L-methionine. It is required for correct assembly of the 2 Fe-S clusters.</text>
</comment>
<keyword evidence="5 9" id="KW-0479">Metal-binding</keyword>
<comment type="similarity">
    <text evidence="2 9">Belongs to the anamorsin family.</text>
</comment>
<dbReference type="PANTHER" id="PTHR13273:SF14">
    <property type="entry name" value="ANAMORSIN"/>
    <property type="match status" value="1"/>
</dbReference>
<feature type="binding site" evidence="9">
    <location>
        <position position="296"/>
    </location>
    <ligand>
        <name>[4Fe-4S] cluster</name>
        <dbReference type="ChEBI" id="CHEBI:49883"/>
    </ligand>
</feature>